<dbReference type="EMBL" id="CP036269">
    <property type="protein sequence ID" value="QDT42082.1"/>
    <property type="molecule type" value="Genomic_DNA"/>
</dbReference>
<feature type="domain" description="Sigma-54 factor interaction" evidence="6">
    <location>
        <begin position="158"/>
        <end position="390"/>
    </location>
</feature>
<dbReference type="Pfam" id="PF25601">
    <property type="entry name" value="AAA_lid_14"/>
    <property type="match status" value="1"/>
</dbReference>
<keyword evidence="2" id="KW-0067">ATP-binding</keyword>
<protein>
    <submittedName>
        <fullName evidence="7">Transcriptional regulatory protein ZraR</fullName>
    </submittedName>
</protein>
<evidence type="ECO:0000256" key="5">
    <source>
        <dbReference type="SAM" id="MobiDB-lite"/>
    </source>
</evidence>
<dbReference type="Pfam" id="PF02954">
    <property type="entry name" value="HTH_8"/>
    <property type="match status" value="1"/>
</dbReference>
<accession>A0A517RDX8</accession>
<keyword evidence="3" id="KW-0805">Transcription regulation</keyword>
<evidence type="ECO:0000256" key="4">
    <source>
        <dbReference type="ARBA" id="ARBA00023163"/>
    </source>
</evidence>
<dbReference type="OrthoDB" id="208265at2"/>
<dbReference type="InterPro" id="IPR027417">
    <property type="entry name" value="P-loop_NTPase"/>
</dbReference>
<dbReference type="AlphaFoldDB" id="A0A517RDX8"/>
<dbReference type="GO" id="GO:0006355">
    <property type="term" value="P:regulation of DNA-templated transcription"/>
    <property type="evidence" value="ECO:0007669"/>
    <property type="project" value="InterPro"/>
</dbReference>
<dbReference type="InterPro" id="IPR002197">
    <property type="entry name" value="HTH_Fis"/>
</dbReference>
<evidence type="ECO:0000256" key="2">
    <source>
        <dbReference type="ARBA" id="ARBA00022840"/>
    </source>
</evidence>
<evidence type="ECO:0000256" key="1">
    <source>
        <dbReference type="ARBA" id="ARBA00022741"/>
    </source>
</evidence>
<dbReference type="InterPro" id="IPR002078">
    <property type="entry name" value="Sigma_54_int"/>
</dbReference>
<dbReference type="CDD" id="cd00009">
    <property type="entry name" value="AAA"/>
    <property type="match status" value="1"/>
</dbReference>
<dbReference type="InterPro" id="IPR009057">
    <property type="entry name" value="Homeodomain-like_sf"/>
</dbReference>
<sequence length="482" mass="53676">MNKSVMKHSAGRGIVQVVSEDRIRRLEVCTQFSNLGYTVIPLADVVFSQGTRLPEADVCVLLDQKAISEFMITVESVPEDNLIPVLYYPAFSNDVSQAFLNPSRTAVHETMAPFAELRSEDSLDSISRLLDSAIKYARLSRECHDLIAELNARSSRRLIGYSQAIQTLRDRIADVVHLQTPVLVQGVAGSDLSLVAEIIHDSRFLNYQPFIKVNCSSLTTENIERELSGYFTHEASHYSNEPVWNPGQIEQAEGGTLVFDQVHLASLPVQAILLKVLESGEYFSPEDSQHKKLNCRIISTSHVSLKDLSAQNQFKRKLAGILSQSMISVPRLNDRKEDLALLTEHLLNEVSQSEGTIPKLLTLDGLELLKKHDWVGDVQELRNLIRHVNRVDNGLRLDAASLLPWIGSEALSDTDALAGMTLREMEQKLIESTFARCGGNRENTAQMLDIGLRTLSGKLRSYGYPPRGGPDSKRSFTVKRAA</sequence>
<keyword evidence="4" id="KW-0804">Transcription</keyword>
<dbReference type="SUPFAM" id="SSF52540">
    <property type="entry name" value="P-loop containing nucleoside triphosphate hydrolases"/>
    <property type="match status" value="1"/>
</dbReference>
<dbReference type="GO" id="GO:0005524">
    <property type="term" value="F:ATP binding"/>
    <property type="evidence" value="ECO:0007669"/>
    <property type="project" value="UniProtKB-KW"/>
</dbReference>
<dbReference type="InterPro" id="IPR058031">
    <property type="entry name" value="AAA_lid_NorR"/>
</dbReference>
<dbReference type="PROSITE" id="PS50045">
    <property type="entry name" value="SIGMA54_INTERACT_4"/>
    <property type="match status" value="1"/>
</dbReference>
<dbReference type="KEGG" id="gaz:Pan241w_21630"/>
<dbReference type="Proteomes" id="UP000317171">
    <property type="component" value="Chromosome"/>
</dbReference>
<keyword evidence="1" id="KW-0547">Nucleotide-binding</keyword>
<dbReference type="GO" id="GO:0043565">
    <property type="term" value="F:sequence-specific DNA binding"/>
    <property type="evidence" value="ECO:0007669"/>
    <property type="project" value="InterPro"/>
</dbReference>
<dbReference type="Gene3D" id="1.10.8.60">
    <property type="match status" value="1"/>
</dbReference>
<name>A0A517RDX8_9PLAN</name>
<keyword evidence="8" id="KW-1185">Reference proteome</keyword>
<evidence type="ECO:0000313" key="7">
    <source>
        <dbReference type="EMBL" id="QDT42082.1"/>
    </source>
</evidence>
<gene>
    <name evidence="7" type="primary">zraR_3</name>
    <name evidence="7" type="ORF">Pan241w_21630</name>
</gene>
<evidence type="ECO:0000259" key="6">
    <source>
        <dbReference type="PROSITE" id="PS50045"/>
    </source>
</evidence>
<dbReference type="Gene3D" id="1.10.10.60">
    <property type="entry name" value="Homeodomain-like"/>
    <property type="match status" value="1"/>
</dbReference>
<dbReference type="PANTHER" id="PTHR32071">
    <property type="entry name" value="TRANSCRIPTIONAL REGULATORY PROTEIN"/>
    <property type="match status" value="1"/>
</dbReference>
<dbReference type="RefSeq" id="WP_145214681.1">
    <property type="nucleotide sequence ID" value="NZ_CP036269.1"/>
</dbReference>
<proteinExistence type="predicted"/>
<feature type="region of interest" description="Disordered" evidence="5">
    <location>
        <begin position="461"/>
        <end position="482"/>
    </location>
</feature>
<dbReference type="Gene3D" id="3.40.50.300">
    <property type="entry name" value="P-loop containing nucleotide triphosphate hydrolases"/>
    <property type="match status" value="1"/>
</dbReference>
<evidence type="ECO:0000256" key="3">
    <source>
        <dbReference type="ARBA" id="ARBA00023015"/>
    </source>
</evidence>
<dbReference type="Pfam" id="PF00158">
    <property type="entry name" value="Sigma54_activat"/>
    <property type="match status" value="1"/>
</dbReference>
<reference evidence="7 8" key="1">
    <citation type="submission" date="2019-02" db="EMBL/GenBank/DDBJ databases">
        <title>Deep-cultivation of Planctomycetes and their phenomic and genomic characterization uncovers novel biology.</title>
        <authorList>
            <person name="Wiegand S."/>
            <person name="Jogler M."/>
            <person name="Boedeker C."/>
            <person name="Pinto D."/>
            <person name="Vollmers J."/>
            <person name="Rivas-Marin E."/>
            <person name="Kohn T."/>
            <person name="Peeters S.H."/>
            <person name="Heuer A."/>
            <person name="Rast P."/>
            <person name="Oberbeckmann S."/>
            <person name="Bunk B."/>
            <person name="Jeske O."/>
            <person name="Meyerdierks A."/>
            <person name="Storesund J.E."/>
            <person name="Kallscheuer N."/>
            <person name="Luecker S."/>
            <person name="Lage O.M."/>
            <person name="Pohl T."/>
            <person name="Merkel B.J."/>
            <person name="Hornburger P."/>
            <person name="Mueller R.-W."/>
            <person name="Bruemmer F."/>
            <person name="Labrenz M."/>
            <person name="Spormann A.M."/>
            <person name="Op den Camp H."/>
            <person name="Overmann J."/>
            <person name="Amann R."/>
            <person name="Jetten M.S.M."/>
            <person name="Mascher T."/>
            <person name="Medema M.H."/>
            <person name="Devos D.P."/>
            <person name="Kaster A.-K."/>
            <person name="Ovreas L."/>
            <person name="Rohde M."/>
            <person name="Galperin M.Y."/>
            <person name="Jogler C."/>
        </authorList>
    </citation>
    <scope>NUCLEOTIDE SEQUENCE [LARGE SCALE GENOMIC DNA]</scope>
    <source>
        <strain evidence="7 8">Pan241w</strain>
    </source>
</reference>
<organism evidence="7 8">
    <name type="scientific">Gimesia alba</name>
    <dbReference type="NCBI Taxonomy" id="2527973"/>
    <lineage>
        <taxon>Bacteria</taxon>
        <taxon>Pseudomonadati</taxon>
        <taxon>Planctomycetota</taxon>
        <taxon>Planctomycetia</taxon>
        <taxon>Planctomycetales</taxon>
        <taxon>Planctomycetaceae</taxon>
        <taxon>Gimesia</taxon>
    </lineage>
</organism>
<dbReference type="SUPFAM" id="SSF46689">
    <property type="entry name" value="Homeodomain-like"/>
    <property type="match status" value="1"/>
</dbReference>
<evidence type="ECO:0000313" key="8">
    <source>
        <dbReference type="Proteomes" id="UP000317171"/>
    </source>
</evidence>